<accession>A0ABD5PKH5</accession>
<organism evidence="2 3">
    <name type="scientific">Halosolutus amylolyticus</name>
    <dbReference type="NCBI Taxonomy" id="2932267"/>
    <lineage>
        <taxon>Archaea</taxon>
        <taxon>Methanobacteriati</taxon>
        <taxon>Methanobacteriota</taxon>
        <taxon>Stenosarchaea group</taxon>
        <taxon>Halobacteria</taxon>
        <taxon>Halobacteriales</taxon>
        <taxon>Natrialbaceae</taxon>
        <taxon>Halosolutus</taxon>
    </lineage>
</organism>
<comment type="caution">
    <text evidence="2">The sequence shown here is derived from an EMBL/GenBank/DDBJ whole genome shotgun (WGS) entry which is preliminary data.</text>
</comment>
<name>A0ABD5PKH5_9EURY</name>
<dbReference type="RefSeq" id="WP_250139224.1">
    <property type="nucleotide sequence ID" value="NZ_JALIQP010000001.1"/>
</dbReference>
<dbReference type="Proteomes" id="UP001595898">
    <property type="component" value="Unassembled WGS sequence"/>
</dbReference>
<feature type="domain" description="DUF7552" evidence="1">
    <location>
        <begin position="17"/>
        <end position="90"/>
    </location>
</feature>
<proteinExistence type="predicted"/>
<sequence>MERTETGTADEADVGETLQRTHELIEELSVPDGDFEVTCKDTGVVPEPVTDTSFASYEAADRACEAARQYRETLRELDRSLTRYDLVPSERFTDSLECSTVRESTDQRRANGLPRTRQTVTAAGDRSDEWLRIENCPIVHLTGPETLLDDEFVSRQLRSNVRPRDRLRE</sequence>
<evidence type="ECO:0000313" key="3">
    <source>
        <dbReference type="Proteomes" id="UP001595898"/>
    </source>
</evidence>
<dbReference type="Pfam" id="PF24422">
    <property type="entry name" value="DUF7552"/>
    <property type="match status" value="1"/>
</dbReference>
<evidence type="ECO:0000259" key="1">
    <source>
        <dbReference type="Pfam" id="PF24422"/>
    </source>
</evidence>
<evidence type="ECO:0000313" key="2">
    <source>
        <dbReference type="EMBL" id="MFC4541077.1"/>
    </source>
</evidence>
<dbReference type="InterPro" id="IPR055974">
    <property type="entry name" value="DUF7552"/>
</dbReference>
<reference evidence="2 3" key="1">
    <citation type="journal article" date="2019" name="Int. J. Syst. Evol. Microbiol.">
        <title>The Global Catalogue of Microorganisms (GCM) 10K type strain sequencing project: providing services to taxonomists for standard genome sequencing and annotation.</title>
        <authorList>
            <consortium name="The Broad Institute Genomics Platform"/>
            <consortium name="The Broad Institute Genome Sequencing Center for Infectious Disease"/>
            <person name="Wu L."/>
            <person name="Ma J."/>
        </authorList>
    </citation>
    <scope>NUCLEOTIDE SEQUENCE [LARGE SCALE GENOMIC DNA]</scope>
    <source>
        <strain evidence="2 3">WLHS5</strain>
    </source>
</reference>
<gene>
    <name evidence="2" type="ORF">ACFO5R_03930</name>
</gene>
<protein>
    <recommendedName>
        <fullName evidence="1">DUF7552 domain-containing protein</fullName>
    </recommendedName>
</protein>
<dbReference type="AlphaFoldDB" id="A0ABD5PKH5"/>
<keyword evidence="3" id="KW-1185">Reference proteome</keyword>
<dbReference type="EMBL" id="JBHSFA010000002">
    <property type="protein sequence ID" value="MFC4541077.1"/>
    <property type="molecule type" value="Genomic_DNA"/>
</dbReference>